<organism evidence="1 2">
    <name type="scientific">Hymenobacter persicinus</name>
    <dbReference type="NCBI Taxonomy" id="2025506"/>
    <lineage>
        <taxon>Bacteria</taxon>
        <taxon>Pseudomonadati</taxon>
        <taxon>Bacteroidota</taxon>
        <taxon>Cytophagia</taxon>
        <taxon>Cytophagales</taxon>
        <taxon>Hymenobacteraceae</taxon>
        <taxon>Hymenobacter</taxon>
    </lineage>
</organism>
<comment type="caution">
    <text evidence="1">The sequence shown here is derived from an EMBL/GenBank/DDBJ whole genome shotgun (WGS) entry which is preliminary data.</text>
</comment>
<protein>
    <submittedName>
        <fullName evidence="1">Uncharacterized protein</fullName>
    </submittedName>
</protein>
<reference evidence="1 2" key="1">
    <citation type="submission" date="2019-02" db="EMBL/GenBank/DDBJ databases">
        <title>Bacterial novel species isolated from soil.</title>
        <authorList>
            <person name="Jung H.-Y."/>
        </authorList>
    </citation>
    <scope>NUCLEOTIDE SEQUENCE [LARGE SCALE GENOMIC DNA]</scope>
    <source>
        <strain evidence="1 2">1-3-3-3</strain>
    </source>
</reference>
<sequence>MRVGNARRWLLAGLLLGPGAGAQPKPPGPRGPFLTLQVGGGLGLLALGGGYRGNPRLEPELLVGYVPRALSSRPLFIFTAKATYVPRYPRLRLGEQWQAQPLAVGSFVSYSTGRQFFLGSARTGRYAKGYYWWPTALRLGAAASLRVVRAPPAGPGFRQLLYSEWSTNDLYLVSKAANRRLRASEIMVWGAGAKAGW</sequence>
<keyword evidence="2" id="KW-1185">Reference proteome</keyword>
<dbReference type="EMBL" id="SEWE01000011">
    <property type="protein sequence ID" value="RYU80997.1"/>
    <property type="molecule type" value="Genomic_DNA"/>
</dbReference>
<dbReference type="Proteomes" id="UP000294155">
    <property type="component" value="Unassembled WGS sequence"/>
</dbReference>
<dbReference type="AlphaFoldDB" id="A0A4Q5LCQ1"/>
<evidence type="ECO:0000313" key="2">
    <source>
        <dbReference type="Proteomes" id="UP000294155"/>
    </source>
</evidence>
<evidence type="ECO:0000313" key="1">
    <source>
        <dbReference type="EMBL" id="RYU80997.1"/>
    </source>
</evidence>
<proteinExistence type="predicted"/>
<gene>
    <name evidence="1" type="ORF">EWM57_07080</name>
</gene>
<dbReference type="OrthoDB" id="5381546at2"/>
<name>A0A4Q5LCQ1_9BACT</name>
<accession>A0A4Q5LCQ1</accession>
<dbReference type="RefSeq" id="WP_129920441.1">
    <property type="nucleotide sequence ID" value="NZ_SEWE01000011.1"/>
</dbReference>